<dbReference type="PANTHER" id="PTHR34215">
    <property type="entry name" value="BLL0784 PROTEIN"/>
    <property type="match status" value="1"/>
</dbReference>
<dbReference type="InterPro" id="IPR035931">
    <property type="entry name" value="YlxR-like_sf"/>
</dbReference>
<name>A0A7C2I399_9THEO</name>
<protein>
    <submittedName>
        <fullName evidence="2">YlxR family protein</fullName>
    </submittedName>
</protein>
<dbReference type="Pfam" id="PF04296">
    <property type="entry name" value="YlxR"/>
    <property type="match status" value="1"/>
</dbReference>
<dbReference type="InterPro" id="IPR007393">
    <property type="entry name" value="YlxR_dom"/>
</dbReference>
<evidence type="ECO:0000259" key="1">
    <source>
        <dbReference type="Pfam" id="PF04296"/>
    </source>
</evidence>
<dbReference type="EMBL" id="DSMU01000290">
    <property type="protein sequence ID" value="HEL65936.1"/>
    <property type="molecule type" value="Genomic_DNA"/>
</dbReference>
<feature type="domain" description="YlxR" evidence="1">
    <location>
        <begin position="10"/>
        <end position="83"/>
    </location>
</feature>
<dbReference type="NCBIfam" id="NF047356">
    <property type="entry name" value="RNA_bind_RnpM"/>
    <property type="match status" value="1"/>
</dbReference>
<dbReference type="SUPFAM" id="SSF64376">
    <property type="entry name" value="YlxR-like"/>
    <property type="match status" value="1"/>
</dbReference>
<dbReference type="InterPro" id="IPR037465">
    <property type="entry name" value="YlxR"/>
</dbReference>
<dbReference type="CDD" id="cd00279">
    <property type="entry name" value="YlxR"/>
    <property type="match status" value="1"/>
</dbReference>
<reference evidence="2" key="1">
    <citation type="journal article" date="2020" name="mSystems">
        <title>Genome- and Community-Level Interaction Insights into Carbon Utilization and Element Cycling Functions of Hydrothermarchaeota in Hydrothermal Sediment.</title>
        <authorList>
            <person name="Zhou Z."/>
            <person name="Liu Y."/>
            <person name="Xu W."/>
            <person name="Pan J."/>
            <person name="Luo Z.H."/>
            <person name="Li M."/>
        </authorList>
    </citation>
    <scope>NUCLEOTIDE SEQUENCE [LARGE SCALE GENOMIC DNA]</scope>
    <source>
        <strain evidence="2">SpSt-300</strain>
    </source>
</reference>
<dbReference type="Gene3D" id="3.30.1230.10">
    <property type="entry name" value="YlxR-like"/>
    <property type="match status" value="1"/>
</dbReference>
<proteinExistence type="predicted"/>
<organism evidence="2">
    <name type="scientific">Ammonifex degensii</name>
    <dbReference type="NCBI Taxonomy" id="42838"/>
    <lineage>
        <taxon>Bacteria</taxon>
        <taxon>Bacillati</taxon>
        <taxon>Bacillota</taxon>
        <taxon>Clostridia</taxon>
        <taxon>Thermoanaerobacterales</taxon>
        <taxon>Thermoanaerobacteraceae</taxon>
        <taxon>Ammonifex</taxon>
    </lineage>
</organism>
<dbReference type="PANTHER" id="PTHR34215:SF1">
    <property type="entry name" value="YLXR DOMAIN-CONTAINING PROTEIN"/>
    <property type="match status" value="1"/>
</dbReference>
<sequence length="93" mass="10742">MPRRKKIPQRQCVGCREMKPKKELVRVVRTPAAEILVDPTGKKSGRGAYICFAERCLNEAVKKKRLERALEQVVPEEVIETIREELVRRCPKA</sequence>
<dbReference type="AlphaFoldDB" id="A0A7C2I399"/>
<accession>A0A7C2I399</accession>
<evidence type="ECO:0000313" key="2">
    <source>
        <dbReference type="EMBL" id="HEL65936.1"/>
    </source>
</evidence>
<gene>
    <name evidence="2" type="ORF">ENQ34_04575</name>
</gene>
<comment type="caution">
    <text evidence="2">The sequence shown here is derived from an EMBL/GenBank/DDBJ whole genome shotgun (WGS) entry which is preliminary data.</text>
</comment>